<accession>C3YF73</accession>
<evidence type="ECO:0000256" key="5">
    <source>
        <dbReference type="ARBA" id="ARBA00022989"/>
    </source>
</evidence>
<feature type="domain" description="Fibronectin type-III" evidence="14">
    <location>
        <begin position="428"/>
        <end position="514"/>
    </location>
</feature>
<name>C3YF73_BRAFL</name>
<sequence>MDPAGCGRQARGRDLVSVGITCWLLLVTGNHAFSVVSTSEQTYKGISFLVIEATVPADFVSASENWCRDYQNLCAQYNKRPTGTGLDGTLGTWDMTFNTASGRCVTEYGSDPYINNALGRSPSNAVKALVVSTFPVQESYAHGRSFGFLYCDNHCHRDLETSAFGLHDTYYAYSSNDHTVFTVCTGKLGNDACKTANGGCADVCIHTQIGTRCLCTQPGFRLMADGRGCEGIHAFDVLRTANQQYREVDFLVIEARLPADGQSDSENCCETDYDSDRYINNAFKCPPNITEVVDLAFSVGAAGKKAFGFNSCGFDPPCHRDINYSPYSLYSQQSKNRNDIVWTVCAGAVGNNPCASGNAGCVHVCVHTQSGYRCICRQGFSLMVDDHGCEECGHCQGGDVNCDTVTGICSAGCQDGWKTQYCKEIVDPPVNLTVTDVTDEGSNVTWSPSPDPDLQGYHVVVSEMDTVTAVNQSTNQTWLQVAGLTRETDYVIRVTVLVLSDGRLSVSNATTVEATTIMSSATDLQFVNVTETTSMLRFTWVPPDAVVIGYRVMYGQGEAIEQLSPSTGPADRSAVIEGLQAGVLFKVEIITIGVRFESLSLVGHNATESDECATVNGWCDQICANVPGSYRCFCRQGFVLMADAHGCGAVDPPINLVISDVTDKGLKITWSPSPDPDLHGYRVAVSQLGMATAVNHYTDQTSFPVLDLSPDSDYVVTVTSLFLTDGWWSQSETVVRHASTDMSSATDLQFTEVTESTLGFTWVPPDAVVTGYRVMYGQGEATEQLSPSPGPVGRSAVIEGLQAGTMYKVEIITIGVRFVSLPLVGHNATEMSSATDLQFVEVTESTLGFTWVPPDAVVTGYRVMYGQGEATEQLSPSPGPADRSAVIEGLQAGVLYKVQIITIGVQRESSPLVGYNITDRDQSNKDQSDDSLATSTSGANTKEMKQTSTISPGGSRSTTADQALDDRLDSIYAESVSPDPQDVLQRLAQICRKALKRLEYETGKAETPNRLQVISELTSLVIVNCPEIPQENALKNTALDVLQSITSKLDKVDMSDPLTVESVGGSLVESVDALLYEPEPDVDEHDGNLQSEDDSVSPEERAQNAKQEEEEKRAEKKVVVRKSRQVLDDLSNAITAPMRPGGPPVTIRRGGVTLRSQKLHGGKSGSQVVQTEEGGFLFPSQTALFPEHPPHNVTVKDFIITIPGNVGNKPATTTITFPAPGNQSSSYHLLNLNNTAEGFLVTITPLNTSVVYGVSGRYGGRPDDQNYDVCTETFVLPEECSLMESLSAGSDETDKSEATMFVKGKKDPVDYYVKVQVLGLETKCDISGQTDEKKLGTNDFYAYQIQWVRLSCVFWSETQEDWSTDGCTISDRSTITSTICHCNHLTAFGSDFATPPNTVDFGALTLRDLRDNGAVLTTIFVVYCLFLLVLVMVTIFDLKSKRKMSLGLYDYTDLFEAKPILGPIFFVTFMCLIFLVLMNIAVAIIDSALPDVRNHDMPEEDRYFIQGLWERFTALFGLQQEQPIGVNFEDRLHDSLVEVEIKVERLWLKRRWFGSLLLTDASRSSGTCQANRGSLSPENSSKEGLVEIVPQWYTYCTSCISGLYPRRKAWWRIVPQWYTYCTSCISGLYPVGRPAHPRDAGWYDPYPVASRCVIAHPRDAGWYDPYPVASRCVIAHPQDAGWYNPYLVARLCVIAHPRVAGALCAAFETADVQKRGSIDVQIVPKLVQDVLGSSLAPSEKDAIRLRAESKAKKGVLYFADFVEVMSETLQTTTQWGKLTTTLSGYVGIDTLQEQMRKKALKRGFEFHIMVVGGSGLGKSTLVNTLFKAQISRRSCTNESEGTIPKTVQIKSVSHVIEEKGVRLKLTVTDTPGFGDQINNENCWLPILEFINDQYEKYLSEEVNVSRKKHIPDTRVHVCLYFISPTGHSCRPLDLEFMKRLDKVVNIVPIIAKADTLTLEERYAFKKREKMPFAIVGSDREYQVNGKSVLGRKTKWGLIEVENKNHCEFALLRDMLIRTHMQDLKDVTDSIHYENFRRERLEMHSEFAGPTPPYHEMGESNL</sequence>
<dbReference type="InterPro" id="IPR046338">
    <property type="entry name" value="GAIN_dom_sf"/>
</dbReference>
<feature type="compositionally biased region" description="Polar residues" evidence="10">
    <location>
        <begin position="930"/>
        <end position="960"/>
    </location>
</feature>
<dbReference type="EMBL" id="GG666508">
    <property type="protein sequence ID" value="EEN61075.1"/>
    <property type="molecule type" value="Genomic_DNA"/>
</dbReference>
<dbReference type="SUPFAM" id="SSF49265">
    <property type="entry name" value="Fibronectin type III"/>
    <property type="match status" value="3"/>
</dbReference>
<evidence type="ECO:0000256" key="11">
    <source>
        <dbReference type="SAM" id="Phobius"/>
    </source>
</evidence>
<dbReference type="SUPFAM" id="SSF57196">
    <property type="entry name" value="EGF/Laminin"/>
    <property type="match status" value="3"/>
</dbReference>
<dbReference type="Pfam" id="PF00735">
    <property type="entry name" value="Septin"/>
    <property type="match status" value="2"/>
</dbReference>
<dbReference type="Gene3D" id="2.60.40.10">
    <property type="entry name" value="Immunoglobulins"/>
    <property type="match status" value="5"/>
</dbReference>
<feature type="domain" description="Fibronectin type-III" evidence="14">
    <location>
        <begin position="744"/>
        <end position="832"/>
    </location>
</feature>
<dbReference type="InterPro" id="IPR018097">
    <property type="entry name" value="EGF_Ca-bd_CS"/>
</dbReference>
<feature type="domain" description="GAIN-B" evidence="13">
    <location>
        <begin position="1272"/>
        <end position="1399"/>
    </location>
</feature>
<feature type="domain" description="Fibronectin type-III" evidence="14">
    <location>
        <begin position="652"/>
        <end position="743"/>
    </location>
</feature>
<evidence type="ECO:0000259" key="14">
    <source>
        <dbReference type="PROSITE" id="PS50853"/>
    </source>
</evidence>
<feature type="signal peptide" evidence="12">
    <location>
        <begin position="1"/>
        <end position="32"/>
    </location>
</feature>
<proteinExistence type="inferred from homology"/>
<feature type="transmembrane region" description="Helical" evidence="11">
    <location>
        <begin position="1459"/>
        <end position="1485"/>
    </location>
</feature>
<gene>
    <name evidence="16" type="ORF">BRAFLDRAFT_124137</name>
</gene>
<keyword evidence="4 9" id="KW-0547">Nucleotide-binding</keyword>
<dbReference type="eggNOG" id="KOG1547">
    <property type="taxonomic scope" value="Eukaryota"/>
</dbReference>
<dbReference type="SMART" id="SM00060">
    <property type="entry name" value="FN3"/>
    <property type="match status" value="5"/>
</dbReference>
<keyword evidence="8" id="KW-1015">Disulfide bond</keyword>
<feature type="domain" description="Septin-type G" evidence="15">
    <location>
        <begin position="1802"/>
        <end position="2042"/>
    </location>
</feature>
<feature type="compositionally biased region" description="Basic and acidic residues" evidence="10">
    <location>
        <begin position="1098"/>
        <end position="1117"/>
    </location>
</feature>
<feature type="domain" description="Fibronectin type-III" evidence="14">
    <location>
        <begin position="833"/>
        <end position="922"/>
    </location>
</feature>
<dbReference type="FunFam" id="2.60.220.50:FF:000035">
    <property type="entry name" value="Uncharacterized protein"/>
    <property type="match status" value="1"/>
</dbReference>
<dbReference type="GO" id="GO:0005886">
    <property type="term" value="C:plasma membrane"/>
    <property type="evidence" value="ECO:0007669"/>
    <property type="project" value="UniProtKB-SubCell"/>
</dbReference>
<keyword evidence="5 11" id="KW-1133">Transmembrane helix</keyword>
<feature type="chain" id="PRO_5002933561" evidence="12">
    <location>
        <begin position="33"/>
        <end position="2061"/>
    </location>
</feature>
<dbReference type="GO" id="GO:0005509">
    <property type="term" value="F:calcium ion binding"/>
    <property type="evidence" value="ECO:0007669"/>
    <property type="project" value="InterPro"/>
</dbReference>
<feature type="region of interest" description="Disordered" evidence="10">
    <location>
        <begin position="1079"/>
        <end position="1117"/>
    </location>
</feature>
<evidence type="ECO:0000256" key="12">
    <source>
        <dbReference type="SAM" id="SignalP"/>
    </source>
</evidence>
<feature type="transmembrane region" description="Helical" evidence="11">
    <location>
        <begin position="1414"/>
        <end position="1438"/>
    </location>
</feature>
<organism>
    <name type="scientific">Branchiostoma floridae</name>
    <name type="common">Florida lancelet</name>
    <name type="synonym">Amphioxus</name>
    <dbReference type="NCBI Taxonomy" id="7739"/>
    <lineage>
        <taxon>Eukaryota</taxon>
        <taxon>Metazoa</taxon>
        <taxon>Chordata</taxon>
        <taxon>Cephalochordata</taxon>
        <taxon>Leptocardii</taxon>
        <taxon>Amphioxiformes</taxon>
        <taxon>Branchiostomatidae</taxon>
        <taxon>Branchiostoma</taxon>
    </lineage>
</organism>
<dbReference type="InterPro" id="IPR036116">
    <property type="entry name" value="FN3_sf"/>
</dbReference>
<evidence type="ECO:0000313" key="16">
    <source>
        <dbReference type="EMBL" id="EEN61075.1"/>
    </source>
</evidence>
<evidence type="ECO:0000256" key="3">
    <source>
        <dbReference type="ARBA" id="ARBA00022692"/>
    </source>
</evidence>
<dbReference type="eggNOG" id="KOG3599">
    <property type="taxonomic scope" value="Eukaryota"/>
</dbReference>
<dbReference type="Pfam" id="PF14670">
    <property type="entry name" value="FXa_inhibition"/>
    <property type="match status" value="1"/>
</dbReference>
<evidence type="ECO:0000256" key="9">
    <source>
        <dbReference type="RuleBase" id="RU004560"/>
    </source>
</evidence>
<dbReference type="InterPro" id="IPR030379">
    <property type="entry name" value="G_SEPTIN_dom"/>
</dbReference>
<dbReference type="FunFam" id="2.60.40.10:FF:002568">
    <property type="entry name" value="Uncharacterized protein"/>
    <property type="match status" value="2"/>
</dbReference>
<protein>
    <submittedName>
        <fullName evidence="16">Uncharacterized protein</fullName>
    </submittedName>
</protein>
<dbReference type="PROSITE" id="PS50221">
    <property type="entry name" value="GAIN_B"/>
    <property type="match status" value="1"/>
</dbReference>
<feature type="region of interest" description="Disordered" evidence="10">
    <location>
        <begin position="914"/>
        <end position="960"/>
    </location>
</feature>
<dbReference type="InterPro" id="IPR013783">
    <property type="entry name" value="Ig-like_fold"/>
</dbReference>
<comment type="similarity">
    <text evidence="9">Belongs to the TRAFAC class TrmE-Era-EngA-EngB-Septin-like GTPase superfamily. Septin GTPase family.</text>
</comment>
<evidence type="ECO:0000259" key="13">
    <source>
        <dbReference type="PROSITE" id="PS50221"/>
    </source>
</evidence>
<reference evidence="16" key="1">
    <citation type="journal article" date="2008" name="Nature">
        <title>The amphioxus genome and the evolution of the chordate karyotype.</title>
        <authorList>
            <consortium name="US DOE Joint Genome Institute (JGI-PGF)"/>
            <person name="Putnam N.H."/>
            <person name="Butts T."/>
            <person name="Ferrier D.E.K."/>
            <person name="Furlong R.F."/>
            <person name="Hellsten U."/>
            <person name="Kawashima T."/>
            <person name="Robinson-Rechavi M."/>
            <person name="Shoguchi E."/>
            <person name="Terry A."/>
            <person name="Yu J.-K."/>
            <person name="Benito-Gutierrez E.L."/>
            <person name="Dubchak I."/>
            <person name="Garcia-Fernandez J."/>
            <person name="Gibson-Brown J.J."/>
            <person name="Grigoriev I.V."/>
            <person name="Horton A.C."/>
            <person name="de Jong P.J."/>
            <person name="Jurka J."/>
            <person name="Kapitonov V.V."/>
            <person name="Kohara Y."/>
            <person name="Kuroki Y."/>
            <person name="Lindquist E."/>
            <person name="Lucas S."/>
            <person name="Osoegawa K."/>
            <person name="Pennacchio L.A."/>
            <person name="Salamov A.A."/>
            <person name="Satou Y."/>
            <person name="Sauka-Spengler T."/>
            <person name="Schmutz J."/>
            <person name="Shin-I T."/>
            <person name="Toyoda A."/>
            <person name="Bronner-Fraser M."/>
            <person name="Fujiyama A."/>
            <person name="Holland L.Z."/>
            <person name="Holland P.W.H."/>
            <person name="Satoh N."/>
            <person name="Rokhsar D.S."/>
        </authorList>
    </citation>
    <scope>NUCLEOTIDE SEQUENCE [LARGE SCALE GENOMIC DNA]</scope>
    <source>
        <strain evidence="16">S238N-H82</strain>
        <tissue evidence="16">Testes</tissue>
    </source>
</reference>
<dbReference type="InterPro" id="IPR000203">
    <property type="entry name" value="GPS"/>
</dbReference>
<dbReference type="PROSITE" id="PS01187">
    <property type="entry name" value="EGF_CA"/>
    <property type="match status" value="1"/>
</dbReference>
<dbReference type="InterPro" id="IPR001881">
    <property type="entry name" value="EGF-like_Ca-bd_dom"/>
</dbReference>
<keyword evidence="7 11" id="KW-0472">Membrane</keyword>
<evidence type="ECO:0000256" key="7">
    <source>
        <dbReference type="ARBA" id="ARBA00023136"/>
    </source>
</evidence>
<dbReference type="InterPro" id="IPR027417">
    <property type="entry name" value="P-loop_NTPase"/>
</dbReference>
<dbReference type="Pfam" id="PF01825">
    <property type="entry name" value="GPS"/>
    <property type="match status" value="1"/>
</dbReference>
<dbReference type="SMART" id="SM00303">
    <property type="entry name" value="GPS"/>
    <property type="match status" value="1"/>
</dbReference>
<dbReference type="Gene3D" id="2.10.25.10">
    <property type="entry name" value="Laminin"/>
    <property type="match status" value="3"/>
</dbReference>
<feature type="domain" description="Fibronectin type-III" evidence="14">
    <location>
        <begin position="520"/>
        <end position="612"/>
    </location>
</feature>
<keyword evidence="6 9" id="KW-0342">GTP-binding</keyword>
<dbReference type="Gene3D" id="2.60.220.50">
    <property type="match status" value="1"/>
</dbReference>
<dbReference type="PANTHER" id="PTHR18884">
    <property type="entry name" value="SEPTIN"/>
    <property type="match status" value="1"/>
</dbReference>
<dbReference type="SMART" id="SM00181">
    <property type="entry name" value="EGF"/>
    <property type="match status" value="3"/>
</dbReference>
<dbReference type="Pfam" id="PF00041">
    <property type="entry name" value="fn3"/>
    <property type="match status" value="5"/>
</dbReference>
<evidence type="ECO:0000256" key="1">
    <source>
        <dbReference type="ARBA" id="ARBA00004651"/>
    </source>
</evidence>
<keyword evidence="12" id="KW-0732">Signal</keyword>
<dbReference type="FunFam" id="3.40.50.300:FF:002706">
    <property type="entry name" value="SEPT3 isoform 5"/>
    <property type="match status" value="1"/>
</dbReference>
<dbReference type="SMART" id="SM00179">
    <property type="entry name" value="EGF_CA"/>
    <property type="match status" value="2"/>
</dbReference>
<dbReference type="InParanoid" id="C3YF73"/>
<comment type="subcellular location">
    <subcellularLocation>
        <location evidence="1">Cell membrane</location>
        <topology evidence="1">Multi-pass membrane protein</topology>
    </subcellularLocation>
</comment>
<dbReference type="PROSITE" id="PS51719">
    <property type="entry name" value="G_SEPTIN"/>
    <property type="match status" value="1"/>
</dbReference>
<dbReference type="SUPFAM" id="SSF52540">
    <property type="entry name" value="P-loop containing nucleoside triphosphate hydrolases"/>
    <property type="match status" value="1"/>
</dbReference>
<evidence type="ECO:0000256" key="2">
    <source>
        <dbReference type="ARBA" id="ARBA00022475"/>
    </source>
</evidence>
<evidence type="ECO:0000256" key="6">
    <source>
        <dbReference type="ARBA" id="ARBA00023134"/>
    </source>
</evidence>
<dbReference type="Gene3D" id="3.40.50.300">
    <property type="entry name" value="P-loop containing nucleotide triphosphate hydrolases"/>
    <property type="match status" value="1"/>
</dbReference>
<keyword evidence="2" id="KW-1003">Cell membrane</keyword>
<dbReference type="InterPro" id="IPR003961">
    <property type="entry name" value="FN3_dom"/>
</dbReference>
<dbReference type="PROSITE" id="PS01186">
    <property type="entry name" value="EGF_2"/>
    <property type="match status" value="1"/>
</dbReference>
<evidence type="ECO:0000259" key="15">
    <source>
        <dbReference type="PROSITE" id="PS51719"/>
    </source>
</evidence>
<dbReference type="STRING" id="7739.C3YF73"/>
<evidence type="ECO:0000256" key="8">
    <source>
        <dbReference type="ARBA" id="ARBA00023157"/>
    </source>
</evidence>
<dbReference type="FunFam" id="2.10.25.10:FF:000931">
    <property type="entry name" value="Uncharacterized protein"/>
    <property type="match status" value="1"/>
</dbReference>
<dbReference type="InterPro" id="IPR000742">
    <property type="entry name" value="EGF"/>
</dbReference>
<dbReference type="GO" id="GO:0005525">
    <property type="term" value="F:GTP binding"/>
    <property type="evidence" value="ECO:0007669"/>
    <property type="project" value="UniProtKB-KW"/>
</dbReference>
<dbReference type="InterPro" id="IPR057244">
    <property type="entry name" value="GAIN_B"/>
</dbReference>
<dbReference type="FunFam" id="2.60.40.10:FF:002825">
    <property type="match status" value="2"/>
</dbReference>
<dbReference type="CDD" id="cd00063">
    <property type="entry name" value="FN3"/>
    <property type="match status" value="4"/>
</dbReference>
<evidence type="ECO:0000256" key="10">
    <source>
        <dbReference type="SAM" id="MobiDB-lite"/>
    </source>
</evidence>
<dbReference type="InterPro" id="IPR016491">
    <property type="entry name" value="Septin"/>
</dbReference>
<evidence type="ECO:0000256" key="4">
    <source>
        <dbReference type="ARBA" id="ARBA00022741"/>
    </source>
</evidence>
<dbReference type="PROSITE" id="PS50853">
    <property type="entry name" value="FN3"/>
    <property type="match status" value="5"/>
</dbReference>
<feature type="compositionally biased region" description="Basic and acidic residues" evidence="10">
    <location>
        <begin position="918"/>
        <end position="928"/>
    </location>
</feature>
<keyword evidence="3 11" id="KW-0812">Transmembrane</keyword>
<dbReference type="CDD" id="cd01850">
    <property type="entry name" value="CDC_Septin"/>
    <property type="match status" value="1"/>
</dbReference>